<dbReference type="EMBL" id="JAKJXO020000001">
    <property type="protein sequence ID" value="KAL1612406.1"/>
    <property type="molecule type" value="Genomic_DNA"/>
</dbReference>
<evidence type="ECO:0000256" key="2">
    <source>
        <dbReference type="SAM" id="MobiDB-lite"/>
    </source>
</evidence>
<keyword evidence="1" id="KW-0175">Coiled coil</keyword>
<keyword evidence="4" id="KW-1185">Reference proteome</keyword>
<feature type="coiled-coil region" evidence="1">
    <location>
        <begin position="226"/>
        <end position="253"/>
    </location>
</feature>
<comment type="caution">
    <text evidence="3">The sequence shown here is derived from an EMBL/GenBank/DDBJ whole genome shotgun (WGS) entry which is preliminary data.</text>
</comment>
<reference evidence="3 4" key="1">
    <citation type="submission" date="2024-02" db="EMBL/GenBank/DDBJ databases">
        <title>De novo assembly and annotation of 12 fungi associated with fruit tree decline syndrome in Ontario, Canada.</title>
        <authorList>
            <person name="Sulman M."/>
            <person name="Ellouze W."/>
            <person name="Ilyukhin E."/>
        </authorList>
    </citation>
    <scope>NUCLEOTIDE SEQUENCE [LARGE SCALE GENOMIC DNA]</scope>
    <source>
        <strain evidence="3 4">M42-189</strain>
    </source>
</reference>
<organism evidence="3 4">
    <name type="scientific">Paraconiothyrium brasiliense</name>
    <dbReference type="NCBI Taxonomy" id="300254"/>
    <lineage>
        <taxon>Eukaryota</taxon>
        <taxon>Fungi</taxon>
        <taxon>Dikarya</taxon>
        <taxon>Ascomycota</taxon>
        <taxon>Pezizomycotina</taxon>
        <taxon>Dothideomycetes</taxon>
        <taxon>Pleosporomycetidae</taxon>
        <taxon>Pleosporales</taxon>
        <taxon>Massarineae</taxon>
        <taxon>Didymosphaeriaceae</taxon>
        <taxon>Paraconiothyrium</taxon>
    </lineage>
</organism>
<gene>
    <name evidence="3" type="ORF">SLS60_000632</name>
</gene>
<dbReference type="PANTHER" id="PTHR28086:SF1">
    <property type="entry name" value="CU(2+) SUPPRESSING AND BLEOMYCIN SENSITIVE PROTEIN 1"/>
    <property type="match status" value="1"/>
</dbReference>
<proteinExistence type="predicted"/>
<protein>
    <submittedName>
        <fullName evidence="3">Uncharacterized protein</fullName>
    </submittedName>
</protein>
<dbReference type="InterPro" id="IPR018810">
    <property type="entry name" value="UPF0662"/>
</dbReference>
<name>A0ABR3S6U1_9PLEO</name>
<feature type="compositionally biased region" description="Polar residues" evidence="2">
    <location>
        <begin position="476"/>
        <end position="486"/>
    </location>
</feature>
<accession>A0ABR3S6U1</accession>
<dbReference type="Pfam" id="PF10303">
    <property type="entry name" value="DUF2408"/>
    <property type="match status" value="1"/>
</dbReference>
<evidence type="ECO:0000313" key="4">
    <source>
        <dbReference type="Proteomes" id="UP001521785"/>
    </source>
</evidence>
<dbReference type="Proteomes" id="UP001521785">
    <property type="component" value="Unassembled WGS sequence"/>
</dbReference>
<evidence type="ECO:0000256" key="1">
    <source>
        <dbReference type="SAM" id="Coils"/>
    </source>
</evidence>
<sequence>MTDSPAPRIPLDPKEQPILDKLLAVRTNLELLKQDRSTYVKSQDVIGLYDQVIEQVEILNQIRTTKRLEQNRVDTVLDDCFQLVSLAYMTIGKNHEAPAVYSVISTVKRLLDHLEEAHFYSAKDLEAIGQMLHNARRYMDRGKDTYTPSLLTLLEARIQVCEESIARLELAHSHLTPDLSPKYEKLVSILRSLCACNTRSKFPEAEVDEFLVQLKELQTELRPYGIHAFSEERETKEEKLTEMIEKLTFTQENPEPAPAAKDLIETLLRRNFLWTNLMKERKGRIAPAFQDIYDKLLSIRNKLEKLSLTQAWSLRETDLWNFQRQLDRIDEARIDGNFIDALGRPSELYEQRTLLYLLRKSYALIFQLIVSSEPVSEALLPIYNQLTTLRKCLLEVKKLGGVSSPRELYPYSMKVGRSIHMMSSANVRQLNSIDNMRVDGKFVVGDDIPDGQGSVTQLLEECFELAYELRNDAEDSSSAGEQTPASESGPEGLTAA</sequence>
<feature type="region of interest" description="Disordered" evidence="2">
    <location>
        <begin position="472"/>
        <end position="496"/>
    </location>
</feature>
<dbReference type="PANTHER" id="PTHR28086">
    <property type="entry name" value="UPF0662 PROTEIN YPL260W"/>
    <property type="match status" value="1"/>
</dbReference>
<evidence type="ECO:0000313" key="3">
    <source>
        <dbReference type="EMBL" id="KAL1612406.1"/>
    </source>
</evidence>